<keyword evidence="4" id="KW-1185">Reference proteome</keyword>
<dbReference type="PANTHER" id="PTHR35872:SF2">
    <property type="entry name" value="INTEGRAL MEMBRANE PROTEIN (AFU_ORTHOLOGUE AFUA_5G07110)"/>
    <property type="match status" value="1"/>
</dbReference>
<dbReference type="Pfam" id="PF11204">
    <property type="entry name" value="DUF2985"/>
    <property type="match status" value="1"/>
</dbReference>
<dbReference type="EMBL" id="CAJVRM010000193">
    <property type="protein sequence ID" value="CAG8976820.1"/>
    <property type="molecule type" value="Genomic_DNA"/>
</dbReference>
<feature type="region of interest" description="Disordered" evidence="1">
    <location>
        <begin position="117"/>
        <end position="162"/>
    </location>
</feature>
<organism evidence="3 4">
    <name type="scientific">Hymenoscyphus albidus</name>
    <dbReference type="NCBI Taxonomy" id="595503"/>
    <lineage>
        <taxon>Eukaryota</taxon>
        <taxon>Fungi</taxon>
        <taxon>Dikarya</taxon>
        <taxon>Ascomycota</taxon>
        <taxon>Pezizomycotina</taxon>
        <taxon>Leotiomycetes</taxon>
        <taxon>Helotiales</taxon>
        <taxon>Helotiaceae</taxon>
        <taxon>Hymenoscyphus</taxon>
    </lineage>
</organism>
<evidence type="ECO:0000256" key="1">
    <source>
        <dbReference type="SAM" id="MobiDB-lite"/>
    </source>
</evidence>
<dbReference type="AlphaFoldDB" id="A0A9N9LJZ7"/>
<feature type="compositionally biased region" description="Polar residues" evidence="1">
    <location>
        <begin position="117"/>
        <end position="134"/>
    </location>
</feature>
<feature type="compositionally biased region" description="Pro residues" evidence="1">
    <location>
        <begin position="28"/>
        <end position="39"/>
    </location>
</feature>
<keyword evidence="2" id="KW-1133">Transmembrane helix</keyword>
<dbReference type="InterPro" id="IPR021369">
    <property type="entry name" value="DUF2985"/>
</dbReference>
<evidence type="ECO:0000313" key="4">
    <source>
        <dbReference type="Proteomes" id="UP000701801"/>
    </source>
</evidence>
<proteinExistence type="predicted"/>
<feature type="transmembrane region" description="Helical" evidence="2">
    <location>
        <begin position="528"/>
        <end position="554"/>
    </location>
</feature>
<gene>
    <name evidence="3" type="ORF">HYALB_00009084</name>
</gene>
<feature type="compositionally biased region" description="Basic and acidic residues" evidence="1">
    <location>
        <begin position="283"/>
        <end position="296"/>
    </location>
</feature>
<evidence type="ECO:0008006" key="5">
    <source>
        <dbReference type="Google" id="ProtNLM"/>
    </source>
</evidence>
<keyword evidence="2" id="KW-0812">Transmembrane</keyword>
<dbReference type="PANTHER" id="PTHR35872">
    <property type="entry name" value="INTEGRAL MEMBRANE PROTEIN (AFU_ORTHOLOGUE AFUA_5G07110)"/>
    <property type="match status" value="1"/>
</dbReference>
<feature type="region of interest" description="Disordered" evidence="1">
    <location>
        <begin position="1"/>
        <end position="94"/>
    </location>
</feature>
<sequence>MQDQNQHQNQPGVPLASPGEQSQGQGTPPSPLLPTPSLPTTPGIAGAPARPRSRGEESLPSNSSDPTAHVSASTPANTPAAIANHNPYFDPNRTFQPSIRIRRLPSLGAITQSNTQANAQIGSGPPSTHVSQGFSGLRRNRSSSAPQRPPVTVGAASTPGLREQRSFIPDIEEEAVSPTTGNVQESVPIEGVVLNSPVASNASPPRVGRRLRRVRTAPFDDSNDYDDNLVDMLDVVDPEVSTLSTLTNLQNSIFVPNLGRYLNRRATYNLTRLPSEAPQSDAAARREDQAADEEKKKTRPNLEGQRTTTGATLNTLNSNVNEAYYAVLPHGVRLSGWTEEEKMEMNDHVRHMLHSRRSKFKRSMKGFGQYVSRPLGFFVTLYAFLITVFGFAWVLFLIGWANVGDKKDYIVNIIDNIMVALFAIMGDGLAPFRAVDTYHMCFIAHYHHLTWRLRKEKALPKLEDHNDLPAVQPEEIEEHQQLEEEPEYSVLTPQQQKKLAHHQKKFSNSHSFYKPHETMTHHAFPLRLLVAIVCLLDCHSFLQIALGTCTWAISYKTRPFALTTVILCVSITVNITAGVLISIGDHRTRKKDVFEKMFRQELTEEAIKKVEKHKEKRINSARGSGMLEGDLVMTTSSDVHNDVITEDVIR</sequence>
<dbReference type="OrthoDB" id="3365211at2759"/>
<feature type="transmembrane region" description="Helical" evidence="2">
    <location>
        <begin position="375"/>
        <end position="403"/>
    </location>
</feature>
<accession>A0A9N9LJZ7</accession>
<name>A0A9N9LJZ7_9HELO</name>
<feature type="region of interest" description="Disordered" evidence="1">
    <location>
        <begin position="272"/>
        <end position="310"/>
    </location>
</feature>
<feature type="compositionally biased region" description="Polar residues" evidence="1">
    <location>
        <begin position="59"/>
        <end position="77"/>
    </location>
</feature>
<protein>
    <recommendedName>
        <fullName evidence="5">Integral membrane protein</fullName>
    </recommendedName>
</protein>
<feature type="transmembrane region" description="Helical" evidence="2">
    <location>
        <begin position="560"/>
        <end position="581"/>
    </location>
</feature>
<keyword evidence="2" id="KW-0472">Membrane</keyword>
<reference evidence="3" key="1">
    <citation type="submission" date="2021-07" db="EMBL/GenBank/DDBJ databases">
        <authorList>
            <person name="Durling M."/>
        </authorList>
    </citation>
    <scope>NUCLEOTIDE SEQUENCE</scope>
</reference>
<dbReference type="Proteomes" id="UP000701801">
    <property type="component" value="Unassembled WGS sequence"/>
</dbReference>
<feature type="compositionally biased region" description="Polar residues" evidence="1">
    <location>
        <begin position="1"/>
        <end position="11"/>
    </location>
</feature>
<comment type="caution">
    <text evidence="3">The sequence shown here is derived from an EMBL/GenBank/DDBJ whole genome shotgun (WGS) entry which is preliminary data.</text>
</comment>
<evidence type="ECO:0000313" key="3">
    <source>
        <dbReference type="EMBL" id="CAG8976820.1"/>
    </source>
</evidence>
<evidence type="ECO:0000256" key="2">
    <source>
        <dbReference type="SAM" id="Phobius"/>
    </source>
</evidence>
<feature type="transmembrane region" description="Helical" evidence="2">
    <location>
        <begin position="409"/>
        <end position="430"/>
    </location>
</feature>